<dbReference type="RefSeq" id="WP_233722074.1">
    <property type="nucleotide sequence ID" value="NZ_JAJUWU010000040.1"/>
</dbReference>
<dbReference type="Proteomes" id="UP001139035">
    <property type="component" value="Unassembled WGS sequence"/>
</dbReference>
<evidence type="ECO:0000313" key="2">
    <source>
        <dbReference type="Proteomes" id="UP001139035"/>
    </source>
</evidence>
<proteinExistence type="predicted"/>
<reference evidence="1" key="1">
    <citation type="submission" date="2022-01" db="EMBL/GenBank/DDBJ databases">
        <title>Jiella avicenniae sp. nov., a novel endophytic bacterium isolated from bark of Avicennia marina.</title>
        <authorList>
            <person name="Tuo L."/>
        </authorList>
    </citation>
    <scope>NUCLEOTIDE SEQUENCE</scope>
    <source>
        <strain evidence="1">CBK1P-4</strain>
    </source>
</reference>
<name>A0A9X1P759_9HYPH</name>
<keyword evidence="2" id="KW-1185">Reference proteome</keyword>
<sequence length="143" mass="15567">MKPTDHYLPDEAYERLIASLLASQNPGPEHMHDRQTAIVSALADRAIWPASAKPEPALPPELLELVARTKASIADQPLEEPSVETGLGMTLRTLDDVESDLQSLLQCVEDPSDLLSAIAHVRCAKRSIDVVIDAETPQLRIVG</sequence>
<comment type="caution">
    <text evidence="1">The sequence shown here is derived from an EMBL/GenBank/DDBJ whole genome shotgun (WGS) entry which is preliminary data.</text>
</comment>
<gene>
    <name evidence="1" type="ORF">LZD57_23780</name>
</gene>
<dbReference type="AlphaFoldDB" id="A0A9X1P759"/>
<organism evidence="1 2">
    <name type="scientific">Jiella avicenniae</name>
    <dbReference type="NCBI Taxonomy" id="2907202"/>
    <lineage>
        <taxon>Bacteria</taxon>
        <taxon>Pseudomonadati</taxon>
        <taxon>Pseudomonadota</taxon>
        <taxon>Alphaproteobacteria</taxon>
        <taxon>Hyphomicrobiales</taxon>
        <taxon>Aurantimonadaceae</taxon>
        <taxon>Jiella</taxon>
    </lineage>
</organism>
<accession>A0A9X1P759</accession>
<evidence type="ECO:0000313" key="1">
    <source>
        <dbReference type="EMBL" id="MCE7031004.1"/>
    </source>
</evidence>
<dbReference type="EMBL" id="JAJUWU010000040">
    <property type="protein sequence ID" value="MCE7031004.1"/>
    <property type="molecule type" value="Genomic_DNA"/>
</dbReference>
<protein>
    <submittedName>
        <fullName evidence="1">Uncharacterized protein</fullName>
    </submittedName>
</protein>